<dbReference type="PANTHER" id="PTHR11051">
    <property type="entry name" value="GLYCOSYL HYDROLASE-RELATED"/>
    <property type="match status" value="1"/>
</dbReference>
<reference evidence="4 5" key="1">
    <citation type="journal article" date="2017" name="PLoS Biol.">
        <title>The sea cucumber genome provides insights into morphological evolution and visceral regeneration.</title>
        <authorList>
            <person name="Zhang X."/>
            <person name="Sun L."/>
            <person name="Yuan J."/>
            <person name="Sun Y."/>
            <person name="Gao Y."/>
            <person name="Zhang L."/>
            <person name="Li S."/>
            <person name="Dai H."/>
            <person name="Hamel J.F."/>
            <person name="Liu C."/>
            <person name="Yu Y."/>
            <person name="Liu S."/>
            <person name="Lin W."/>
            <person name="Guo K."/>
            <person name="Jin S."/>
            <person name="Xu P."/>
            <person name="Storey K.B."/>
            <person name="Huan P."/>
            <person name="Zhang T."/>
            <person name="Zhou Y."/>
            <person name="Zhang J."/>
            <person name="Lin C."/>
            <person name="Li X."/>
            <person name="Xing L."/>
            <person name="Huo D."/>
            <person name="Sun M."/>
            <person name="Wang L."/>
            <person name="Mercier A."/>
            <person name="Li F."/>
            <person name="Yang H."/>
            <person name="Xiang J."/>
        </authorList>
    </citation>
    <scope>NUCLEOTIDE SEQUENCE [LARGE SCALE GENOMIC DNA]</scope>
    <source>
        <strain evidence="4">Shaxun</strain>
        <tissue evidence="4">Muscle</tissue>
    </source>
</reference>
<dbReference type="SUPFAM" id="SSF48208">
    <property type="entry name" value="Six-hairpin glycosidases"/>
    <property type="match status" value="1"/>
</dbReference>
<evidence type="ECO:0000256" key="2">
    <source>
        <dbReference type="SAM" id="MobiDB-lite"/>
    </source>
</evidence>
<protein>
    <submittedName>
        <fullName evidence="4">Putative acid trehalase-like protein 1</fullName>
    </submittedName>
</protein>
<evidence type="ECO:0000256" key="1">
    <source>
        <dbReference type="ARBA" id="ARBA00006768"/>
    </source>
</evidence>
<dbReference type="OrthoDB" id="200349at2759"/>
<sequence>MYPSILIFHPELARRMLESRTIHLDAAAAMAKSNGYDGIKFPWEMAYSDVMGPDEYHQNVTNSVYTNSIAKISLRLPSLAARKLGTVASPKWQEIADKLVIPFDPKRNYHPEFDGYQLGTRIKQADAILLGYPLMVNISETTRRNNLELYDTIDGYHVTDVNGPAMTWSMYVIGWLEEGNFTKAKENLKKSLLNLQQPFKVWTEEATGYGAVNFITGMGGFLQSIVYGYTGFRIKLDALSFGLLPSTSTEFNITGVTYLGNELDFRLTNSTLMINITSRALTGEELEVEVGDKTFQLKIGEPVSTDNLPGEVRKVKSNNLGRRKMQRKSQDKTRNPFKRRKEELASRYSKGG</sequence>
<proteinExistence type="inferred from homology"/>
<organism evidence="4 5">
    <name type="scientific">Stichopus japonicus</name>
    <name type="common">Sea cucumber</name>
    <dbReference type="NCBI Taxonomy" id="307972"/>
    <lineage>
        <taxon>Eukaryota</taxon>
        <taxon>Metazoa</taxon>
        <taxon>Echinodermata</taxon>
        <taxon>Eleutherozoa</taxon>
        <taxon>Echinozoa</taxon>
        <taxon>Holothuroidea</taxon>
        <taxon>Aspidochirotacea</taxon>
        <taxon>Aspidochirotida</taxon>
        <taxon>Stichopodidae</taxon>
        <taxon>Apostichopus</taxon>
    </lineage>
</organism>
<accession>A0A2G8KQH9</accession>
<gene>
    <name evidence="4" type="ORF">BSL78_12890</name>
</gene>
<dbReference type="Gene3D" id="2.60.420.10">
    <property type="entry name" value="Maltose phosphorylase, domain 3"/>
    <property type="match status" value="1"/>
</dbReference>
<feature type="region of interest" description="Disordered" evidence="2">
    <location>
        <begin position="308"/>
        <end position="352"/>
    </location>
</feature>
<dbReference type="GO" id="GO:0005975">
    <property type="term" value="P:carbohydrate metabolic process"/>
    <property type="evidence" value="ECO:0007669"/>
    <property type="project" value="InterPro"/>
</dbReference>
<keyword evidence="5" id="KW-1185">Reference proteome</keyword>
<evidence type="ECO:0000259" key="3">
    <source>
        <dbReference type="Pfam" id="PF03632"/>
    </source>
</evidence>
<name>A0A2G8KQH9_STIJA</name>
<evidence type="ECO:0000313" key="5">
    <source>
        <dbReference type="Proteomes" id="UP000230750"/>
    </source>
</evidence>
<dbReference type="InterPro" id="IPR012341">
    <property type="entry name" value="6hp_glycosidase-like_sf"/>
</dbReference>
<comment type="caution">
    <text evidence="4">The sequence shown here is derived from an EMBL/GenBank/DDBJ whole genome shotgun (WGS) entry which is preliminary data.</text>
</comment>
<dbReference type="EMBL" id="MRZV01000428">
    <property type="protein sequence ID" value="PIK50235.1"/>
    <property type="molecule type" value="Genomic_DNA"/>
</dbReference>
<comment type="similarity">
    <text evidence="1">Belongs to the glycosyl hydrolase 65 family.</text>
</comment>
<evidence type="ECO:0000313" key="4">
    <source>
        <dbReference type="EMBL" id="PIK50235.1"/>
    </source>
</evidence>
<feature type="domain" description="Glycoside hydrolase family 65 central catalytic" evidence="3">
    <location>
        <begin position="48"/>
        <end position="117"/>
    </location>
</feature>
<dbReference type="Gene3D" id="1.50.10.10">
    <property type="match status" value="2"/>
</dbReference>
<dbReference type="STRING" id="307972.A0A2G8KQH9"/>
<dbReference type="GO" id="GO:0004553">
    <property type="term" value="F:hydrolase activity, hydrolyzing O-glycosyl compounds"/>
    <property type="evidence" value="ECO:0007669"/>
    <property type="project" value="TreeGrafter"/>
</dbReference>
<dbReference type="AlphaFoldDB" id="A0A2G8KQH9"/>
<dbReference type="InterPro" id="IPR005195">
    <property type="entry name" value="Glyco_hydro_65_M"/>
</dbReference>
<dbReference type="PANTHER" id="PTHR11051:SF8">
    <property type="entry name" value="PROTEIN-GLUCOSYLGALACTOSYLHYDROXYLYSINE GLUCOSIDASE"/>
    <property type="match status" value="1"/>
</dbReference>
<dbReference type="Proteomes" id="UP000230750">
    <property type="component" value="Unassembled WGS sequence"/>
</dbReference>
<feature type="compositionally biased region" description="Basic and acidic residues" evidence="2">
    <location>
        <begin position="328"/>
        <end position="345"/>
    </location>
</feature>
<dbReference type="Pfam" id="PF03632">
    <property type="entry name" value="Glyco_hydro_65m"/>
    <property type="match status" value="1"/>
</dbReference>
<dbReference type="InterPro" id="IPR008928">
    <property type="entry name" value="6-hairpin_glycosidase_sf"/>
</dbReference>